<gene>
    <name evidence="1" type="ORF">HPP92_011554</name>
</gene>
<name>A0A835R110_VANPL</name>
<comment type="caution">
    <text evidence="1">The sequence shown here is derived from an EMBL/GenBank/DDBJ whole genome shotgun (WGS) entry which is preliminary data.</text>
</comment>
<dbReference type="AlphaFoldDB" id="A0A835R110"/>
<protein>
    <submittedName>
        <fullName evidence="1">Uncharacterized protein</fullName>
    </submittedName>
</protein>
<evidence type="ECO:0000313" key="2">
    <source>
        <dbReference type="Proteomes" id="UP000639772"/>
    </source>
</evidence>
<sequence length="105" mass="11207">MALRSLNNALPDAIQRPKKVAKVSAIPLDKASSPGSVENMNPTLLPNAADQSSEYIVSEDLKPLGDPEARIKVITKYSSSGDGVQASLPDAFLSVHSGLHKFVFF</sequence>
<organism evidence="1 2">
    <name type="scientific">Vanilla planifolia</name>
    <name type="common">Vanilla</name>
    <dbReference type="NCBI Taxonomy" id="51239"/>
    <lineage>
        <taxon>Eukaryota</taxon>
        <taxon>Viridiplantae</taxon>
        <taxon>Streptophyta</taxon>
        <taxon>Embryophyta</taxon>
        <taxon>Tracheophyta</taxon>
        <taxon>Spermatophyta</taxon>
        <taxon>Magnoliopsida</taxon>
        <taxon>Liliopsida</taxon>
        <taxon>Asparagales</taxon>
        <taxon>Orchidaceae</taxon>
        <taxon>Vanilloideae</taxon>
        <taxon>Vanilleae</taxon>
        <taxon>Vanilla</taxon>
    </lineage>
</organism>
<dbReference type="Proteomes" id="UP000639772">
    <property type="component" value="Unassembled WGS sequence"/>
</dbReference>
<reference evidence="1 2" key="1">
    <citation type="journal article" date="2020" name="Nat. Food">
        <title>A phased Vanilla planifolia genome enables genetic improvement of flavour and production.</title>
        <authorList>
            <person name="Hasing T."/>
            <person name="Tang H."/>
            <person name="Brym M."/>
            <person name="Khazi F."/>
            <person name="Huang T."/>
            <person name="Chambers A.H."/>
        </authorList>
    </citation>
    <scope>NUCLEOTIDE SEQUENCE [LARGE SCALE GENOMIC DNA]</scope>
    <source>
        <tissue evidence="1">Leaf</tissue>
    </source>
</reference>
<proteinExistence type="predicted"/>
<evidence type="ECO:0000313" key="1">
    <source>
        <dbReference type="EMBL" id="KAG0483470.1"/>
    </source>
</evidence>
<dbReference type="EMBL" id="JADCNM010000005">
    <property type="protein sequence ID" value="KAG0483470.1"/>
    <property type="molecule type" value="Genomic_DNA"/>
</dbReference>
<accession>A0A835R110</accession>
<dbReference type="OrthoDB" id="63891at2759"/>